<dbReference type="InterPro" id="IPR036680">
    <property type="entry name" value="SPOR-like_sf"/>
</dbReference>
<dbReference type="RefSeq" id="WP_304144734.1">
    <property type="nucleotide sequence ID" value="NZ_JAOAIE010000045.1"/>
</dbReference>
<dbReference type="GO" id="GO:0042834">
    <property type="term" value="F:peptidoglycan binding"/>
    <property type="evidence" value="ECO:0007669"/>
    <property type="project" value="InterPro"/>
</dbReference>
<proteinExistence type="predicted"/>
<dbReference type="InterPro" id="IPR007730">
    <property type="entry name" value="SPOR-like_dom"/>
</dbReference>
<protein>
    <submittedName>
        <fullName evidence="2">SPOR domain-containing protein</fullName>
    </submittedName>
</protein>
<organism evidence="2">
    <name type="scientific">Ignavibacterium album</name>
    <dbReference type="NCBI Taxonomy" id="591197"/>
    <lineage>
        <taxon>Bacteria</taxon>
        <taxon>Pseudomonadati</taxon>
        <taxon>Ignavibacteriota</taxon>
        <taxon>Ignavibacteria</taxon>
        <taxon>Ignavibacteriales</taxon>
        <taxon>Ignavibacteriaceae</taxon>
        <taxon>Ignavibacterium</taxon>
    </lineage>
</organism>
<dbReference type="AlphaFoldDB" id="A0A7V3E7G4"/>
<sequence length="136" mass="15910">MEKINLSVFIVILFFLFISCSSTQQTTSDEHIYVFDEQKEDSKITVKKDGEYPNINDTYYVVQIGAFTTKERAEKFSEDSKTKIDREIIITYSENNNLYLVQISPFFRSRQEAELVRDELKLIPAFSDAWIVTVNK</sequence>
<dbReference type="Gene3D" id="3.30.70.1070">
    <property type="entry name" value="Sporulation related repeat"/>
    <property type="match status" value="1"/>
</dbReference>
<dbReference type="SUPFAM" id="SSF110997">
    <property type="entry name" value="Sporulation related repeat"/>
    <property type="match status" value="1"/>
</dbReference>
<dbReference type="EMBL" id="DSUJ01000008">
    <property type="protein sequence ID" value="HFI91322.1"/>
    <property type="molecule type" value="Genomic_DNA"/>
</dbReference>
<gene>
    <name evidence="2" type="ORF">ENS31_07285</name>
</gene>
<evidence type="ECO:0000259" key="1">
    <source>
        <dbReference type="PROSITE" id="PS51724"/>
    </source>
</evidence>
<dbReference type="PROSITE" id="PS51724">
    <property type="entry name" value="SPOR"/>
    <property type="match status" value="1"/>
</dbReference>
<accession>A0A7V3E7G4</accession>
<feature type="domain" description="SPOR" evidence="1">
    <location>
        <begin position="54"/>
        <end position="134"/>
    </location>
</feature>
<name>A0A7V3E7G4_9BACT</name>
<evidence type="ECO:0000313" key="2">
    <source>
        <dbReference type="EMBL" id="HFI91322.1"/>
    </source>
</evidence>
<dbReference type="Pfam" id="PF05036">
    <property type="entry name" value="SPOR"/>
    <property type="match status" value="1"/>
</dbReference>
<comment type="caution">
    <text evidence="2">The sequence shown here is derived from an EMBL/GenBank/DDBJ whole genome shotgun (WGS) entry which is preliminary data.</text>
</comment>
<reference evidence="2" key="1">
    <citation type="journal article" date="2020" name="mSystems">
        <title>Genome- and Community-Level Interaction Insights into Carbon Utilization and Element Cycling Functions of Hydrothermarchaeota in Hydrothermal Sediment.</title>
        <authorList>
            <person name="Zhou Z."/>
            <person name="Liu Y."/>
            <person name="Xu W."/>
            <person name="Pan J."/>
            <person name="Luo Z.H."/>
            <person name="Li M."/>
        </authorList>
    </citation>
    <scope>NUCLEOTIDE SEQUENCE [LARGE SCALE GENOMIC DNA]</scope>
    <source>
        <strain evidence="2">SpSt-479</strain>
    </source>
</reference>
<dbReference type="PROSITE" id="PS51257">
    <property type="entry name" value="PROKAR_LIPOPROTEIN"/>
    <property type="match status" value="1"/>
</dbReference>